<keyword evidence="7 9" id="KW-0472">Membrane</keyword>
<dbReference type="PANTHER" id="PTHR43448">
    <property type="entry name" value="PROTOHEME IX FARNESYLTRANSFERASE, MITOCHONDRIAL"/>
    <property type="match status" value="1"/>
</dbReference>
<protein>
    <recommendedName>
        <fullName evidence="9">Protoheme IX farnesyltransferase</fullName>
        <ecNumber evidence="9">2.5.1.141</ecNumber>
    </recommendedName>
    <alternativeName>
        <fullName evidence="9">Heme B farnesyltransferase</fullName>
    </alternativeName>
    <alternativeName>
        <fullName evidence="9">Heme O synthase</fullName>
    </alternativeName>
</protein>
<keyword evidence="5 9" id="KW-1133">Transmembrane helix</keyword>
<keyword evidence="11" id="KW-1185">Reference proteome</keyword>
<evidence type="ECO:0000256" key="2">
    <source>
        <dbReference type="ARBA" id="ARBA00022475"/>
    </source>
</evidence>
<name>A0A511UTU1_9BACI</name>
<comment type="miscellaneous">
    <text evidence="9">Carbon 2 of the heme B porphyrin ring is defined according to the Fischer nomenclature.</text>
</comment>
<evidence type="ECO:0000313" key="10">
    <source>
        <dbReference type="EMBL" id="GEN30020.1"/>
    </source>
</evidence>
<evidence type="ECO:0000256" key="7">
    <source>
        <dbReference type="ARBA" id="ARBA00023136"/>
    </source>
</evidence>
<keyword evidence="3 9" id="KW-0808">Transferase</keyword>
<comment type="caution">
    <text evidence="10">The sequence shown here is derived from an EMBL/GenBank/DDBJ whole genome shotgun (WGS) entry which is preliminary data.</text>
</comment>
<dbReference type="NCBIfam" id="TIGR01473">
    <property type="entry name" value="cyoE_ctaB"/>
    <property type="match status" value="1"/>
</dbReference>
<dbReference type="GO" id="GO:0008495">
    <property type="term" value="F:protoheme IX farnesyltransferase activity"/>
    <property type="evidence" value="ECO:0007669"/>
    <property type="project" value="UniProtKB-UniRule"/>
</dbReference>
<dbReference type="InterPro" id="IPR006369">
    <property type="entry name" value="Protohaem_IX_farnesylTrfase"/>
</dbReference>
<accession>A0A511UTU1</accession>
<dbReference type="Pfam" id="PF01040">
    <property type="entry name" value="UbiA"/>
    <property type="match status" value="1"/>
</dbReference>
<dbReference type="UniPathway" id="UPA00834">
    <property type="reaction ID" value="UER00712"/>
</dbReference>
<feature type="transmembrane region" description="Helical" evidence="9">
    <location>
        <begin position="129"/>
        <end position="147"/>
    </location>
</feature>
<feature type="transmembrane region" description="Helical" evidence="9">
    <location>
        <begin position="60"/>
        <end position="81"/>
    </location>
</feature>
<dbReference type="InterPro" id="IPR000537">
    <property type="entry name" value="UbiA_prenyltransferase"/>
</dbReference>
<evidence type="ECO:0000256" key="3">
    <source>
        <dbReference type="ARBA" id="ARBA00022679"/>
    </source>
</evidence>
<evidence type="ECO:0000256" key="1">
    <source>
        <dbReference type="ARBA" id="ARBA00004141"/>
    </source>
</evidence>
<proteinExistence type="inferred from homology"/>
<gene>
    <name evidence="9 10" type="primary">ctaB</name>
    <name evidence="10" type="ORF">CQU01_02580</name>
</gene>
<feature type="transmembrane region" description="Helical" evidence="9">
    <location>
        <begin position="154"/>
        <end position="174"/>
    </location>
</feature>
<sequence length="303" mass="34789">MNLLNQTSHHQQSKVRTFLQDLKALLKFVVLIINVMPVLTGYVLALYFTEEALSNHISSFVFTLVGSFFIIAGALILNNWYEVDLDKHMKRTKARPTVTGHFSLRTVLVMGMISTLIGFGFLLFTTWSAVLFAFIGWFTYVVLYTFWTKRRYTLNTIIGSVSGAVTPLIGWAAVTSVYHIVPIMLFILLFIWQIPHTFAIAMRRYEDYKAAGVPMLPVVAGFEVTKRQMLVWIITLLPIPFFLTSLGMPFVIIATVLNVWWLYLAIKGFFMRDDMKWANMMFRSSLQYLTIIFAMMTLIAIID</sequence>
<comment type="subcellular location">
    <subcellularLocation>
        <location evidence="9">Cell membrane</location>
        <topology evidence="9">Multi-pass membrane protein</topology>
    </subcellularLocation>
    <subcellularLocation>
        <location evidence="1">Membrane</location>
        <topology evidence="1">Multi-pass membrane protein</topology>
    </subcellularLocation>
</comment>
<dbReference type="RefSeq" id="WP_146934800.1">
    <property type="nucleotide sequence ID" value="NZ_BJXW01000004.1"/>
</dbReference>
<dbReference type="CDD" id="cd13957">
    <property type="entry name" value="PT_UbiA_Cox10"/>
    <property type="match status" value="1"/>
</dbReference>
<dbReference type="InterPro" id="IPR030470">
    <property type="entry name" value="UbiA_prenylTrfase_CS"/>
</dbReference>
<feature type="transmembrane region" description="Helical" evidence="9">
    <location>
        <begin position="231"/>
        <end position="264"/>
    </location>
</feature>
<dbReference type="OrthoDB" id="9814417at2"/>
<dbReference type="HAMAP" id="MF_00154">
    <property type="entry name" value="CyoE_CtaB"/>
    <property type="match status" value="1"/>
</dbReference>
<feature type="transmembrane region" description="Helical" evidence="9">
    <location>
        <begin position="102"/>
        <end position="123"/>
    </location>
</feature>
<comment type="catalytic activity">
    <reaction evidence="8 9">
        <text>heme b + (2E,6E)-farnesyl diphosphate + H2O = Fe(II)-heme o + diphosphate</text>
        <dbReference type="Rhea" id="RHEA:28070"/>
        <dbReference type="ChEBI" id="CHEBI:15377"/>
        <dbReference type="ChEBI" id="CHEBI:33019"/>
        <dbReference type="ChEBI" id="CHEBI:60344"/>
        <dbReference type="ChEBI" id="CHEBI:60530"/>
        <dbReference type="ChEBI" id="CHEBI:175763"/>
        <dbReference type="EC" id="2.5.1.141"/>
    </reaction>
</comment>
<feature type="transmembrane region" description="Helical" evidence="9">
    <location>
        <begin position="180"/>
        <end position="201"/>
    </location>
</feature>
<dbReference type="EC" id="2.5.1.141" evidence="9"/>
<evidence type="ECO:0000256" key="8">
    <source>
        <dbReference type="ARBA" id="ARBA00047690"/>
    </source>
</evidence>
<reference evidence="10 11" key="1">
    <citation type="submission" date="2019-07" db="EMBL/GenBank/DDBJ databases">
        <title>Whole genome shotgun sequence of Cerasibacillus quisquiliarum NBRC 102429.</title>
        <authorList>
            <person name="Hosoyama A."/>
            <person name="Uohara A."/>
            <person name="Ohji S."/>
            <person name="Ichikawa N."/>
        </authorList>
    </citation>
    <scope>NUCLEOTIDE SEQUENCE [LARGE SCALE GENOMIC DNA]</scope>
    <source>
        <strain evidence="10 11">NBRC 102429</strain>
    </source>
</reference>
<dbReference type="AlphaFoldDB" id="A0A511UTU1"/>
<evidence type="ECO:0000256" key="5">
    <source>
        <dbReference type="ARBA" id="ARBA00022989"/>
    </source>
</evidence>
<dbReference type="Gene3D" id="1.10.357.140">
    <property type="entry name" value="UbiA prenyltransferase"/>
    <property type="match status" value="1"/>
</dbReference>
<evidence type="ECO:0000256" key="6">
    <source>
        <dbReference type="ARBA" id="ARBA00023133"/>
    </source>
</evidence>
<dbReference type="Proteomes" id="UP000321491">
    <property type="component" value="Unassembled WGS sequence"/>
</dbReference>
<keyword evidence="2 9" id="KW-1003">Cell membrane</keyword>
<feature type="transmembrane region" description="Helical" evidence="9">
    <location>
        <begin position="24"/>
        <end position="48"/>
    </location>
</feature>
<dbReference type="PANTHER" id="PTHR43448:SF2">
    <property type="entry name" value="PROTOHEME IX FARNESYLTRANSFERASE, MITOCHONDRIAL"/>
    <property type="match status" value="1"/>
</dbReference>
<feature type="transmembrane region" description="Helical" evidence="9">
    <location>
        <begin position="285"/>
        <end position="302"/>
    </location>
</feature>
<dbReference type="EMBL" id="BJXW01000004">
    <property type="protein sequence ID" value="GEN30020.1"/>
    <property type="molecule type" value="Genomic_DNA"/>
</dbReference>
<dbReference type="GO" id="GO:0048034">
    <property type="term" value="P:heme O biosynthetic process"/>
    <property type="evidence" value="ECO:0007669"/>
    <property type="project" value="UniProtKB-UniRule"/>
</dbReference>
<dbReference type="InterPro" id="IPR044878">
    <property type="entry name" value="UbiA_sf"/>
</dbReference>
<organism evidence="10 11">
    <name type="scientific">Cerasibacillus quisquiliarum</name>
    <dbReference type="NCBI Taxonomy" id="227865"/>
    <lineage>
        <taxon>Bacteria</taxon>
        <taxon>Bacillati</taxon>
        <taxon>Bacillota</taxon>
        <taxon>Bacilli</taxon>
        <taxon>Bacillales</taxon>
        <taxon>Bacillaceae</taxon>
        <taxon>Cerasibacillus</taxon>
    </lineage>
</organism>
<keyword evidence="6 9" id="KW-0350">Heme biosynthesis</keyword>
<dbReference type="GO" id="GO:0005886">
    <property type="term" value="C:plasma membrane"/>
    <property type="evidence" value="ECO:0007669"/>
    <property type="project" value="UniProtKB-SubCell"/>
</dbReference>
<comment type="pathway">
    <text evidence="9">Porphyrin-containing compound metabolism; heme O biosynthesis; heme O from protoheme: step 1/1.</text>
</comment>
<comment type="similarity">
    <text evidence="9">Belongs to the UbiA prenyltransferase family. Protoheme IX farnesyltransferase subfamily.</text>
</comment>
<keyword evidence="4 9" id="KW-0812">Transmembrane</keyword>
<dbReference type="PROSITE" id="PS00943">
    <property type="entry name" value="UBIA"/>
    <property type="match status" value="1"/>
</dbReference>
<evidence type="ECO:0000256" key="9">
    <source>
        <dbReference type="HAMAP-Rule" id="MF_00154"/>
    </source>
</evidence>
<comment type="subunit">
    <text evidence="9">Interacts with CtaA.</text>
</comment>
<evidence type="ECO:0000256" key="4">
    <source>
        <dbReference type="ARBA" id="ARBA00022692"/>
    </source>
</evidence>
<comment type="function">
    <text evidence="9">Converts heme B (protoheme IX) to heme O by substitution of the vinyl group on carbon 2 of heme B porphyrin ring with a hydroxyethyl farnesyl side group.</text>
</comment>
<evidence type="ECO:0000313" key="11">
    <source>
        <dbReference type="Proteomes" id="UP000321491"/>
    </source>
</evidence>